<dbReference type="Pfam" id="PF08546">
    <property type="entry name" value="ApbA_C"/>
    <property type="match status" value="1"/>
</dbReference>
<reference evidence="12 13" key="1">
    <citation type="submission" date="2018-08" db="EMBL/GenBank/DDBJ databases">
        <title>Pseudooceanicola sediminis CY03 in the family Rhodobacteracea.</title>
        <authorList>
            <person name="Zhang Y.-J."/>
        </authorList>
    </citation>
    <scope>NUCLEOTIDE SEQUENCE [LARGE SCALE GENOMIC DNA]</scope>
    <source>
        <strain evidence="12 13">CY03</strain>
    </source>
</reference>
<keyword evidence="13" id="KW-1185">Reference proteome</keyword>
<keyword evidence="5" id="KW-0566">Pantothenate biosynthesis</keyword>
<comment type="caution">
    <text evidence="12">The sequence shown here is derived from an EMBL/GenBank/DDBJ whole genome shotgun (WGS) entry which is preliminary data.</text>
</comment>
<dbReference type="AlphaFoldDB" id="A0A399IZR1"/>
<dbReference type="EMBL" id="QWJJ01000008">
    <property type="protein sequence ID" value="RII38668.1"/>
    <property type="molecule type" value="Genomic_DNA"/>
</dbReference>
<dbReference type="InterPro" id="IPR003710">
    <property type="entry name" value="ApbA"/>
</dbReference>
<evidence type="ECO:0000259" key="10">
    <source>
        <dbReference type="Pfam" id="PF02558"/>
    </source>
</evidence>
<evidence type="ECO:0000256" key="8">
    <source>
        <dbReference type="ARBA" id="ARBA00032024"/>
    </source>
</evidence>
<sequence>MTEVTQTPPADLPDLPDLPDRPLSICVVGAGAIGGAIAAQLAAAPPEAGIGAVSVVARGAHLAAIQAQGLRLRTTSAPDIRTFQVTATDDPDSLPAQDVIITALKGHQIPPMADQLARLLAPHGRILSVVNGLPWWYPISDGNGGTRGADEVDPGGALWSAIGPARAIGAIAFFSAFVEEPGLINVNNEGYIDLGRLPGQDTRDVLRMAEVMQAAGLSIRRTQPFQNALWNKIMGNAALNSVCAVSQTPVHKALADPVLMQFVVAIMHEVQAVGLAEQVVFPTSPEQRAQAAREKLRIKPSTLQDLEAGRPMEIEPIFGAALAVARSHGLGCPNLALVTAMLRAIDRTRFGDPA</sequence>
<evidence type="ECO:0000313" key="13">
    <source>
        <dbReference type="Proteomes" id="UP000265848"/>
    </source>
</evidence>
<protein>
    <recommendedName>
        <fullName evidence="4">2-dehydropantoate 2-reductase</fullName>
        <ecNumber evidence="3">1.1.1.169</ecNumber>
    </recommendedName>
    <alternativeName>
        <fullName evidence="8">Ketopantoate reductase</fullName>
    </alternativeName>
</protein>
<evidence type="ECO:0000256" key="6">
    <source>
        <dbReference type="ARBA" id="ARBA00022857"/>
    </source>
</evidence>
<dbReference type="GO" id="GO:0015940">
    <property type="term" value="P:pantothenate biosynthetic process"/>
    <property type="evidence" value="ECO:0007669"/>
    <property type="project" value="UniProtKB-UniPathway"/>
</dbReference>
<dbReference type="GO" id="GO:0005737">
    <property type="term" value="C:cytoplasm"/>
    <property type="evidence" value="ECO:0007669"/>
    <property type="project" value="TreeGrafter"/>
</dbReference>
<dbReference type="EC" id="1.1.1.169" evidence="3"/>
<dbReference type="InterPro" id="IPR013752">
    <property type="entry name" value="KPA_reductase"/>
</dbReference>
<dbReference type="Gene3D" id="1.10.1040.10">
    <property type="entry name" value="N-(1-d-carboxylethyl)-l-norvaline Dehydrogenase, domain 2"/>
    <property type="match status" value="1"/>
</dbReference>
<dbReference type="UniPathway" id="UPA00028">
    <property type="reaction ID" value="UER00004"/>
</dbReference>
<dbReference type="OrthoDB" id="9796561at2"/>
<evidence type="ECO:0000256" key="4">
    <source>
        <dbReference type="ARBA" id="ARBA00019465"/>
    </source>
</evidence>
<dbReference type="GO" id="GO:0008677">
    <property type="term" value="F:2-dehydropantoate 2-reductase activity"/>
    <property type="evidence" value="ECO:0007669"/>
    <property type="project" value="UniProtKB-EC"/>
</dbReference>
<evidence type="ECO:0000256" key="7">
    <source>
        <dbReference type="ARBA" id="ARBA00023002"/>
    </source>
</evidence>
<dbReference type="InterPro" id="IPR051402">
    <property type="entry name" value="KPR-Related"/>
</dbReference>
<dbReference type="SUPFAM" id="SSF48179">
    <property type="entry name" value="6-phosphogluconate dehydrogenase C-terminal domain-like"/>
    <property type="match status" value="1"/>
</dbReference>
<evidence type="ECO:0000256" key="5">
    <source>
        <dbReference type="ARBA" id="ARBA00022655"/>
    </source>
</evidence>
<dbReference type="Pfam" id="PF02558">
    <property type="entry name" value="ApbA"/>
    <property type="match status" value="1"/>
</dbReference>
<dbReference type="PANTHER" id="PTHR21708">
    <property type="entry name" value="PROBABLE 2-DEHYDROPANTOATE 2-REDUCTASE"/>
    <property type="match status" value="1"/>
</dbReference>
<evidence type="ECO:0000256" key="1">
    <source>
        <dbReference type="ARBA" id="ARBA00004994"/>
    </source>
</evidence>
<dbReference type="InterPro" id="IPR013328">
    <property type="entry name" value="6PGD_dom2"/>
</dbReference>
<dbReference type="SUPFAM" id="SSF51735">
    <property type="entry name" value="NAD(P)-binding Rossmann-fold domains"/>
    <property type="match status" value="1"/>
</dbReference>
<name>A0A399IZR1_9RHOB</name>
<dbReference type="InterPro" id="IPR008927">
    <property type="entry name" value="6-PGluconate_DH-like_C_sf"/>
</dbReference>
<dbReference type="Proteomes" id="UP000265848">
    <property type="component" value="Unassembled WGS sequence"/>
</dbReference>
<comment type="similarity">
    <text evidence="2">Belongs to the ketopantoate reductase family.</text>
</comment>
<dbReference type="RefSeq" id="WP_119399013.1">
    <property type="nucleotide sequence ID" value="NZ_QWJJ01000008.1"/>
</dbReference>
<gene>
    <name evidence="12" type="ORF">DL237_10415</name>
</gene>
<dbReference type="Gene3D" id="3.40.50.720">
    <property type="entry name" value="NAD(P)-binding Rossmann-like Domain"/>
    <property type="match status" value="1"/>
</dbReference>
<evidence type="ECO:0000313" key="12">
    <source>
        <dbReference type="EMBL" id="RII38668.1"/>
    </source>
</evidence>
<keyword evidence="7 12" id="KW-0560">Oxidoreductase</keyword>
<keyword evidence="6" id="KW-0521">NADP</keyword>
<proteinExistence type="inferred from homology"/>
<evidence type="ECO:0000256" key="2">
    <source>
        <dbReference type="ARBA" id="ARBA00007870"/>
    </source>
</evidence>
<dbReference type="NCBIfam" id="TIGR00745">
    <property type="entry name" value="apbA_panE"/>
    <property type="match status" value="1"/>
</dbReference>
<dbReference type="NCBIfam" id="NF005089">
    <property type="entry name" value="PRK06522.1-4"/>
    <property type="match status" value="1"/>
</dbReference>
<feature type="domain" description="Ketopantoate reductase C-terminal" evidence="11">
    <location>
        <begin position="225"/>
        <end position="345"/>
    </location>
</feature>
<dbReference type="FunFam" id="1.10.1040.10:FF:000017">
    <property type="entry name" value="2-dehydropantoate 2-reductase"/>
    <property type="match status" value="1"/>
</dbReference>
<comment type="pathway">
    <text evidence="1">Cofactor biosynthesis; (R)-pantothenate biosynthesis; (R)-pantoate from 3-methyl-2-oxobutanoate: step 2/2.</text>
</comment>
<evidence type="ECO:0000256" key="9">
    <source>
        <dbReference type="ARBA" id="ARBA00048793"/>
    </source>
</evidence>
<evidence type="ECO:0000259" key="11">
    <source>
        <dbReference type="Pfam" id="PF08546"/>
    </source>
</evidence>
<evidence type="ECO:0000256" key="3">
    <source>
        <dbReference type="ARBA" id="ARBA00013014"/>
    </source>
</evidence>
<comment type="catalytic activity">
    <reaction evidence="9">
        <text>(R)-pantoate + NADP(+) = 2-dehydropantoate + NADPH + H(+)</text>
        <dbReference type="Rhea" id="RHEA:16233"/>
        <dbReference type="ChEBI" id="CHEBI:11561"/>
        <dbReference type="ChEBI" id="CHEBI:15378"/>
        <dbReference type="ChEBI" id="CHEBI:15980"/>
        <dbReference type="ChEBI" id="CHEBI:57783"/>
        <dbReference type="ChEBI" id="CHEBI:58349"/>
        <dbReference type="EC" id="1.1.1.169"/>
    </reaction>
</comment>
<feature type="domain" description="Ketopantoate reductase N-terminal" evidence="10">
    <location>
        <begin position="25"/>
        <end position="198"/>
    </location>
</feature>
<dbReference type="InterPro" id="IPR036291">
    <property type="entry name" value="NAD(P)-bd_dom_sf"/>
</dbReference>
<dbReference type="InterPro" id="IPR013332">
    <property type="entry name" value="KPR_N"/>
</dbReference>
<organism evidence="12 13">
    <name type="scientific">Pseudooceanicola sediminis</name>
    <dbReference type="NCBI Taxonomy" id="2211117"/>
    <lineage>
        <taxon>Bacteria</taxon>
        <taxon>Pseudomonadati</taxon>
        <taxon>Pseudomonadota</taxon>
        <taxon>Alphaproteobacteria</taxon>
        <taxon>Rhodobacterales</taxon>
        <taxon>Paracoccaceae</taxon>
        <taxon>Pseudooceanicola</taxon>
    </lineage>
</organism>
<dbReference type="PANTHER" id="PTHR21708:SF45">
    <property type="entry name" value="2-DEHYDROPANTOATE 2-REDUCTASE"/>
    <property type="match status" value="1"/>
</dbReference>
<accession>A0A399IZR1</accession>